<dbReference type="Proteomes" id="UP000322981">
    <property type="component" value="Unassembled WGS sequence"/>
</dbReference>
<gene>
    <name evidence="2" type="ORF">F2Q65_17760</name>
</gene>
<dbReference type="GO" id="GO:0003677">
    <property type="term" value="F:DNA binding"/>
    <property type="evidence" value="ECO:0007669"/>
    <property type="project" value="UniProtKB-KW"/>
</dbReference>
<accession>A0A5M8FFL3</accession>
<dbReference type="Gene3D" id="1.10.150.130">
    <property type="match status" value="1"/>
</dbReference>
<protein>
    <recommendedName>
        <fullName evidence="4">Core-binding (CB) domain-containing protein</fullName>
    </recommendedName>
</protein>
<evidence type="ECO:0000313" key="3">
    <source>
        <dbReference type="Proteomes" id="UP000322981"/>
    </source>
</evidence>
<name>A0A5M8FFL3_9GAMM</name>
<comment type="caution">
    <text evidence="2">The sequence shown here is derived from an EMBL/GenBank/DDBJ whole genome shotgun (WGS) entry which is preliminary data.</text>
</comment>
<reference evidence="2 3" key="1">
    <citation type="submission" date="2019-09" db="EMBL/GenBank/DDBJ databases">
        <title>Whole-genome sequence of the purple sulfur bacterium Thiohalocapsa marina DSM 19078.</title>
        <authorList>
            <person name="Kyndt J.A."/>
            <person name="Meyer T.E."/>
        </authorList>
    </citation>
    <scope>NUCLEOTIDE SEQUENCE [LARGE SCALE GENOMIC DNA]</scope>
    <source>
        <strain evidence="2 3">DSM 19078</strain>
    </source>
</reference>
<sequence length="89" mass="9975">MRRFDRLDAKAQPLAADYTRLAHDLAAGRAESTQRAHRADWQRFCDWCEPRGHPALPALPEIVAAYLAAEADAGRKVATLRVAPQRDRP</sequence>
<keyword evidence="3" id="KW-1185">Reference proteome</keyword>
<dbReference type="InterPro" id="IPR010998">
    <property type="entry name" value="Integrase_recombinase_N"/>
</dbReference>
<keyword evidence="1" id="KW-0238">DNA-binding</keyword>
<evidence type="ECO:0008006" key="4">
    <source>
        <dbReference type="Google" id="ProtNLM"/>
    </source>
</evidence>
<dbReference type="RefSeq" id="WP_150094747.1">
    <property type="nucleotide sequence ID" value="NZ_JBFUOH010000064.1"/>
</dbReference>
<dbReference type="EMBL" id="VWXX01000045">
    <property type="protein sequence ID" value="KAA6182516.1"/>
    <property type="molecule type" value="Genomic_DNA"/>
</dbReference>
<proteinExistence type="predicted"/>
<dbReference type="AlphaFoldDB" id="A0A5M8FFL3"/>
<evidence type="ECO:0000313" key="2">
    <source>
        <dbReference type="EMBL" id="KAA6182516.1"/>
    </source>
</evidence>
<evidence type="ECO:0000256" key="1">
    <source>
        <dbReference type="ARBA" id="ARBA00023125"/>
    </source>
</evidence>
<organism evidence="2 3">
    <name type="scientific">Thiohalocapsa marina</name>
    <dbReference type="NCBI Taxonomy" id="424902"/>
    <lineage>
        <taxon>Bacteria</taxon>
        <taxon>Pseudomonadati</taxon>
        <taxon>Pseudomonadota</taxon>
        <taxon>Gammaproteobacteria</taxon>
        <taxon>Chromatiales</taxon>
        <taxon>Chromatiaceae</taxon>
        <taxon>Thiohalocapsa</taxon>
    </lineage>
</organism>
<dbReference type="SUPFAM" id="SSF47823">
    <property type="entry name" value="lambda integrase-like, N-terminal domain"/>
    <property type="match status" value="1"/>
</dbReference>
<dbReference type="OrthoDB" id="5914130at2"/>